<dbReference type="EMBL" id="DSGB01000006">
    <property type="protein sequence ID" value="HER97176.1"/>
    <property type="molecule type" value="Genomic_DNA"/>
</dbReference>
<dbReference type="InterPro" id="IPR024775">
    <property type="entry name" value="DinB-like"/>
</dbReference>
<dbReference type="Pfam" id="PF12867">
    <property type="entry name" value="DinB_2"/>
    <property type="match status" value="1"/>
</dbReference>
<name>A0A7V2F792_RHOMR</name>
<protein>
    <submittedName>
        <fullName evidence="2">DinB family protein</fullName>
    </submittedName>
</protein>
<feature type="domain" description="DinB-like" evidence="1">
    <location>
        <begin position="34"/>
        <end position="159"/>
    </location>
</feature>
<dbReference type="InterPro" id="IPR034660">
    <property type="entry name" value="DinB/YfiT-like"/>
</dbReference>
<dbReference type="Gene3D" id="1.20.120.450">
    <property type="entry name" value="dinb family like domain"/>
    <property type="match status" value="1"/>
</dbReference>
<proteinExistence type="predicted"/>
<sequence>MANEPWLEADQTEGAQARRADLLKGLRQVQYWIDEALAQVPDETALWWEPAAGVPSIGARLQHILGASRRLAAYALAADPDPESLAAAARSDWTPQMLPKASLVQEVRDFFAELIHRLEALPEEAMDELRPLGRKRLPVRRWTILHHLVEHAAHHSGQLILLVRLYTHHVG</sequence>
<dbReference type="AlphaFoldDB" id="A0A7V2F792"/>
<evidence type="ECO:0000259" key="1">
    <source>
        <dbReference type="Pfam" id="PF12867"/>
    </source>
</evidence>
<gene>
    <name evidence="2" type="ORF">ENO59_11850</name>
</gene>
<organism evidence="2">
    <name type="scientific">Rhodothermus marinus</name>
    <name type="common">Rhodothermus obamensis</name>
    <dbReference type="NCBI Taxonomy" id="29549"/>
    <lineage>
        <taxon>Bacteria</taxon>
        <taxon>Pseudomonadati</taxon>
        <taxon>Rhodothermota</taxon>
        <taxon>Rhodothermia</taxon>
        <taxon>Rhodothermales</taxon>
        <taxon>Rhodothermaceae</taxon>
        <taxon>Rhodothermus</taxon>
    </lineage>
</organism>
<evidence type="ECO:0000313" key="2">
    <source>
        <dbReference type="EMBL" id="HER97176.1"/>
    </source>
</evidence>
<dbReference type="SUPFAM" id="SSF109854">
    <property type="entry name" value="DinB/YfiT-like putative metalloenzymes"/>
    <property type="match status" value="1"/>
</dbReference>
<accession>A0A7V2F792</accession>
<reference evidence="2" key="1">
    <citation type="journal article" date="2020" name="mSystems">
        <title>Genome- and Community-Level Interaction Insights into Carbon Utilization and Element Cycling Functions of Hydrothermarchaeota in Hydrothermal Sediment.</title>
        <authorList>
            <person name="Zhou Z."/>
            <person name="Liu Y."/>
            <person name="Xu W."/>
            <person name="Pan J."/>
            <person name="Luo Z.H."/>
            <person name="Li M."/>
        </authorList>
    </citation>
    <scope>NUCLEOTIDE SEQUENCE [LARGE SCALE GENOMIC DNA]</scope>
    <source>
        <strain evidence="2">SpSt-143</strain>
    </source>
</reference>
<comment type="caution">
    <text evidence="2">The sequence shown here is derived from an EMBL/GenBank/DDBJ whole genome shotgun (WGS) entry which is preliminary data.</text>
</comment>